<feature type="region of interest" description="Disordered" evidence="1">
    <location>
        <begin position="237"/>
        <end position="256"/>
    </location>
</feature>
<proteinExistence type="predicted"/>
<dbReference type="EMBL" id="CALNXI010002266">
    <property type="protein sequence ID" value="CAH3185546.1"/>
    <property type="molecule type" value="Genomic_DNA"/>
</dbReference>
<feature type="non-terminal residue" evidence="2">
    <location>
        <position position="256"/>
    </location>
</feature>
<evidence type="ECO:0000256" key="1">
    <source>
        <dbReference type="SAM" id="MobiDB-lite"/>
    </source>
</evidence>
<comment type="caution">
    <text evidence="2">The sequence shown here is derived from an EMBL/GenBank/DDBJ whole genome shotgun (WGS) entry which is preliminary data.</text>
</comment>
<feature type="compositionally biased region" description="Polar residues" evidence="1">
    <location>
        <begin position="180"/>
        <end position="198"/>
    </location>
</feature>
<gene>
    <name evidence="2" type="ORF">PEVE_00016188</name>
</gene>
<evidence type="ECO:0000313" key="3">
    <source>
        <dbReference type="Proteomes" id="UP001159427"/>
    </source>
</evidence>
<organism evidence="2 3">
    <name type="scientific">Porites evermanni</name>
    <dbReference type="NCBI Taxonomy" id="104178"/>
    <lineage>
        <taxon>Eukaryota</taxon>
        <taxon>Metazoa</taxon>
        <taxon>Cnidaria</taxon>
        <taxon>Anthozoa</taxon>
        <taxon>Hexacorallia</taxon>
        <taxon>Scleractinia</taxon>
        <taxon>Fungiina</taxon>
        <taxon>Poritidae</taxon>
        <taxon>Porites</taxon>
    </lineage>
</organism>
<keyword evidence="3" id="KW-1185">Reference proteome</keyword>
<accession>A0ABN8S490</accession>
<dbReference type="Proteomes" id="UP001159427">
    <property type="component" value="Unassembled WGS sequence"/>
</dbReference>
<feature type="region of interest" description="Disordered" evidence="1">
    <location>
        <begin position="176"/>
        <end position="206"/>
    </location>
</feature>
<evidence type="ECO:0000313" key="2">
    <source>
        <dbReference type="EMBL" id="CAH3185546.1"/>
    </source>
</evidence>
<reference evidence="2 3" key="1">
    <citation type="submission" date="2022-05" db="EMBL/GenBank/DDBJ databases">
        <authorList>
            <consortium name="Genoscope - CEA"/>
            <person name="William W."/>
        </authorList>
    </citation>
    <scope>NUCLEOTIDE SEQUENCE [LARGE SCALE GENOMIC DNA]</scope>
</reference>
<protein>
    <submittedName>
        <fullName evidence="2">Uncharacterized protein</fullName>
    </submittedName>
</protein>
<sequence length="256" mass="28151">CLEDLDPVVAALQREFETGKLQRDTFYKTVQNALEFAPKYARQTQNVISSAEDIPYVAVPTRIVLKGKVFVTVALLLVRSFMKDALELVTPVSRLASSAKLTAEMEGRLTDKEISPTIKSTPFSHAPPSRDNTTYTSGNTIIHSSSIASTQVTVTHVNSTGTTVSLSTTASACEHREPSCQLQTPAQIHRSNPSTNKGKPSDKKREREICRCTVNVNNHSNLAEPIDEDPDITKCMMNVTNHSDPDKKPTKQSPKK</sequence>
<feature type="non-terminal residue" evidence="2">
    <location>
        <position position="1"/>
    </location>
</feature>
<name>A0ABN8S490_9CNID</name>